<proteinExistence type="predicted"/>
<evidence type="ECO:0000313" key="3">
    <source>
        <dbReference type="Proteomes" id="UP000218334"/>
    </source>
</evidence>
<keyword evidence="1" id="KW-0812">Transmembrane</keyword>
<dbReference type="Proteomes" id="UP000218334">
    <property type="component" value="Unassembled WGS sequence"/>
</dbReference>
<reference evidence="3" key="1">
    <citation type="journal article" date="2017" name="Nat. Ecol. Evol.">
        <title>Genome expansion and lineage-specific genetic innovations in the forest pathogenic fungi Armillaria.</title>
        <authorList>
            <person name="Sipos G."/>
            <person name="Prasanna A.N."/>
            <person name="Walter M.C."/>
            <person name="O'Connor E."/>
            <person name="Balint B."/>
            <person name="Krizsan K."/>
            <person name="Kiss B."/>
            <person name="Hess J."/>
            <person name="Varga T."/>
            <person name="Slot J."/>
            <person name="Riley R."/>
            <person name="Boka B."/>
            <person name="Rigling D."/>
            <person name="Barry K."/>
            <person name="Lee J."/>
            <person name="Mihaltcheva S."/>
            <person name="LaButti K."/>
            <person name="Lipzen A."/>
            <person name="Waldron R."/>
            <person name="Moloney N.M."/>
            <person name="Sperisen C."/>
            <person name="Kredics L."/>
            <person name="Vagvoelgyi C."/>
            <person name="Patrignani A."/>
            <person name="Fitzpatrick D."/>
            <person name="Nagy I."/>
            <person name="Doyle S."/>
            <person name="Anderson J.B."/>
            <person name="Grigoriev I.V."/>
            <person name="Gueldener U."/>
            <person name="Muensterkoetter M."/>
            <person name="Nagy L.G."/>
        </authorList>
    </citation>
    <scope>NUCLEOTIDE SEQUENCE [LARGE SCALE GENOMIC DNA]</scope>
    <source>
        <strain evidence="3">28-4</strain>
    </source>
</reference>
<name>A0A2H3BL27_9AGAR</name>
<evidence type="ECO:0000256" key="1">
    <source>
        <dbReference type="SAM" id="Phobius"/>
    </source>
</evidence>
<dbReference type="EMBL" id="KZ293429">
    <property type="protein sequence ID" value="PBK69604.1"/>
    <property type="molecule type" value="Genomic_DNA"/>
</dbReference>
<keyword evidence="3" id="KW-1185">Reference proteome</keyword>
<feature type="transmembrane region" description="Helical" evidence="1">
    <location>
        <begin position="186"/>
        <end position="211"/>
    </location>
</feature>
<keyword evidence="1" id="KW-0472">Membrane</keyword>
<sequence length="332" mass="37590">MTLDSAKSGVSNHPKDFQHSPEFCLPVCTPPSPQWPGFYRQPIECDIIDGTGWIDFLWDVLHRTDPPLYRASGCFDSTSRQLGLHLTLHHQCILSPIQFLTKSHVRTKTLHAIYDILEYRGYLESVFPGLISDILQEIKDNSSDMVTFSADLRRRCKTAVPELEYKMSMLQAVVVRQHRDFNPKKLAKTITCLYFGGIAIVFLVFALLYPWNPIESTFDSCLVDIGIFCAFTVRITSGLQPHASDIVHDVDVLNTSTFELIWAVRDVAGLLTCIAESPLSDVLHAEQFLKAFQASFLGGREELSELRSWLQGLPSWTDKNFVAHHWNDCDVA</sequence>
<protein>
    <submittedName>
        <fullName evidence="2">Uncharacterized protein</fullName>
    </submittedName>
</protein>
<gene>
    <name evidence="2" type="ORF">ARMSODRAFT_1004307</name>
</gene>
<organism evidence="2 3">
    <name type="scientific">Armillaria solidipes</name>
    <dbReference type="NCBI Taxonomy" id="1076256"/>
    <lineage>
        <taxon>Eukaryota</taxon>
        <taxon>Fungi</taxon>
        <taxon>Dikarya</taxon>
        <taxon>Basidiomycota</taxon>
        <taxon>Agaricomycotina</taxon>
        <taxon>Agaricomycetes</taxon>
        <taxon>Agaricomycetidae</taxon>
        <taxon>Agaricales</taxon>
        <taxon>Marasmiineae</taxon>
        <taxon>Physalacriaceae</taxon>
        <taxon>Armillaria</taxon>
    </lineage>
</organism>
<accession>A0A2H3BL27</accession>
<keyword evidence="1" id="KW-1133">Transmembrane helix</keyword>
<evidence type="ECO:0000313" key="2">
    <source>
        <dbReference type="EMBL" id="PBK69604.1"/>
    </source>
</evidence>
<dbReference type="AlphaFoldDB" id="A0A2H3BL27"/>